<dbReference type="InterPro" id="IPR011992">
    <property type="entry name" value="EF-hand-dom_pair"/>
</dbReference>
<feature type="non-terminal residue" evidence="3">
    <location>
        <position position="1"/>
    </location>
</feature>
<dbReference type="Gene3D" id="1.10.238.10">
    <property type="entry name" value="EF-hand"/>
    <property type="match status" value="1"/>
</dbReference>
<evidence type="ECO:0000256" key="1">
    <source>
        <dbReference type="ARBA" id="ARBA00022737"/>
    </source>
</evidence>
<protein>
    <submittedName>
        <fullName evidence="3">Ef-hand domain-containing protein</fullName>
    </submittedName>
</protein>
<gene>
    <name evidence="3" type="ORF">LYPA_23C011447</name>
</gene>
<sequence length="71" mass="8204">FQNALKIFCRIKSGRVATDELAAVLDSMDIPVIPETFQEVIKHASIDSNHMVDIRDILFILDELQHQYEDF</sequence>
<evidence type="ECO:0000313" key="4">
    <source>
        <dbReference type="Proteomes" id="UP000386466"/>
    </source>
</evidence>
<dbReference type="Proteomes" id="UP000386466">
    <property type="component" value="Unassembled WGS sequence"/>
</dbReference>
<keyword evidence="1" id="KW-0677">Repeat</keyword>
<proteinExistence type="predicted"/>
<keyword evidence="2" id="KW-0106">Calcium</keyword>
<organism evidence="3 4">
    <name type="scientific">Lynx pardinus</name>
    <name type="common">Iberian lynx</name>
    <name type="synonym">Felis pardina</name>
    <dbReference type="NCBI Taxonomy" id="191816"/>
    <lineage>
        <taxon>Eukaryota</taxon>
        <taxon>Metazoa</taxon>
        <taxon>Chordata</taxon>
        <taxon>Craniata</taxon>
        <taxon>Vertebrata</taxon>
        <taxon>Euteleostomi</taxon>
        <taxon>Mammalia</taxon>
        <taxon>Eutheria</taxon>
        <taxon>Laurasiatheria</taxon>
        <taxon>Carnivora</taxon>
        <taxon>Feliformia</taxon>
        <taxon>Felidae</taxon>
        <taxon>Felinae</taxon>
        <taxon>Lynx</taxon>
    </lineage>
</organism>
<evidence type="ECO:0000313" key="3">
    <source>
        <dbReference type="EMBL" id="VFV35477.1"/>
    </source>
</evidence>
<accession>A0A485NSC3</accession>
<reference evidence="3 4" key="1">
    <citation type="submission" date="2019-01" db="EMBL/GenBank/DDBJ databases">
        <authorList>
            <person name="Alioto T."/>
            <person name="Alioto T."/>
        </authorList>
    </citation>
    <scope>NUCLEOTIDE SEQUENCE [LARGE SCALE GENOMIC DNA]</scope>
</reference>
<dbReference type="SUPFAM" id="SSF47473">
    <property type="entry name" value="EF-hand"/>
    <property type="match status" value="1"/>
</dbReference>
<feature type="non-terminal residue" evidence="3">
    <location>
        <position position="71"/>
    </location>
</feature>
<dbReference type="AlphaFoldDB" id="A0A485NSC3"/>
<evidence type="ECO:0000256" key="2">
    <source>
        <dbReference type="ARBA" id="ARBA00022837"/>
    </source>
</evidence>
<dbReference type="PANTHER" id="PTHR22656:SF1">
    <property type="entry name" value="EF-HAND CALCIUM-BINDING DOMAIN-CONTAINING PROTEIN 13"/>
    <property type="match status" value="1"/>
</dbReference>
<dbReference type="PANTHER" id="PTHR22656">
    <property type="entry name" value="EF-HAND CALCIUM-BINDING DOMAIN-CONTAINING PROTEIN 13"/>
    <property type="match status" value="1"/>
</dbReference>
<dbReference type="EMBL" id="CAAGRJ010021229">
    <property type="protein sequence ID" value="VFV35477.1"/>
    <property type="molecule type" value="Genomic_DNA"/>
</dbReference>
<name>A0A485NSC3_LYNPA</name>
<keyword evidence="4" id="KW-1185">Reference proteome</keyword>